<protein>
    <recommendedName>
        <fullName evidence="5">Ankyrin repeat protein</fullName>
    </recommendedName>
</protein>
<keyword evidence="2" id="KW-0812">Transmembrane</keyword>
<dbReference type="SUPFAM" id="SSF48403">
    <property type="entry name" value="Ankyrin repeat"/>
    <property type="match status" value="2"/>
</dbReference>
<feature type="region of interest" description="Disordered" evidence="1">
    <location>
        <begin position="796"/>
        <end position="834"/>
    </location>
</feature>
<dbReference type="OrthoDB" id="263306at2759"/>
<gene>
    <name evidence="3" type="ORF">LtaPh_2508400</name>
</gene>
<evidence type="ECO:0000313" key="3">
    <source>
        <dbReference type="EMBL" id="GET89173.1"/>
    </source>
</evidence>
<feature type="compositionally biased region" description="Polar residues" evidence="1">
    <location>
        <begin position="814"/>
        <end position="824"/>
    </location>
</feature>
<comment type="caution">
    <text evidence="3">The sequence shown here is derived from an EMBL/GenBank/DDBJ whole genome shotgun (WGS) entry which is preliminary data.</text>
</comment>
<organism evidence="3 4">
    <name type="scientific">Leishmania tarentolae</name>
    <name type="common">Sauroleishmania tarentolae</name>
    <dbReference type="NCBI Taxonomy" id="5689"/>
    <lineage>
        <taxon>Eukaryota</taxon>
        <taxon>Discoba</taxon>
        <taxon>Euglenozoa</taxon>
        <taxon>Kinetoplastea</taxon>
        <taxon>Metakinetoplastina</taxon>
        <taxon>Trypanosomatida</taxon>
        <taxon>Trypanosomatidae</taxon>
        <taxon>Leishmaniinae</taxon>
        <taxon>Leishmania</taxon>
        <taxon>lizard Leishmania</taxon>
    </lineage>
</organism>
<dbReference type="AlphaFoldDB" id="A0A640KHZ1"/>
<evidence type="ECO:0000313" key="4">
    <source>
        <dbReference type="Proteomes" id="UP000419144"/>
    </source>
</evidence>
<feature type="transmembrane region" description="Helical" evidence="2">
    <location>
        <begin position="1100"/>
        <end position="1123"/>
    </location>
</feature>
<feature type="transmembrane region" description="Helical" evidence="2">
    <location>
        <begin position="997"/>
        <end position="1018"/>
    </location>
</feature>
<dbReference type="EMBL" id="BLBS01000034">
    <property type="protein sequence ID" value="GET89173.1"/>
    <property type="molecule type" value="Genomic_DNA"/>
</dbReference>
<dbReference type="VEuPathDB" id="TriTrypDB:LtaPh_2508400"/>
<evidence type="ECO:0008006" key="5">
    <source>
        <dbReference type="Google" id="ProtNLM"/>
    </source>
</evidence>
<feature type="compositionally biased region" description="Basic and acidic residues" evidence="1">
    <location>
        <begin position="825"/>
        <end position="834"/>
    </location>
</feature>
<dbReference type="Proteomes" id="UP000419144">
    <property type="component" value="Unassembled WGS sequence"/>
</dbReference>
<feature type="region of interest" description="Disordered" evidence="1">
    <location>
        <begin position="894"/>
        <end position="913"/>
    </location>
</feature>
<name>A0A640KHZ1_LEITA</name>
<dbReference type="Gene3D" id="1.25.40.20">
    <property type="entry name" value="Ankyrin repeat-containing domain"/>
    <property type="match status" value="2"/>
</dbReference>
<feature type="transmembrane region" description="Helical" evidence="2">
    <location>
        <begin position="691"/>
        <end position="716"/>
    </location>
</feature>
<feature type="region of interest" description="Disordered" evidence="1">
    <location>
        <begin position="370"/>
        <end position="462"/>
    </location>
</feature>
<sequence>MPWPQDPFVSDGGYTTPLPQQPCEAALWRAVTSLYQYSSLEALLKVSDTATTAAPNSLASPVPAGSKVASMTQALHAGAPAELEDIVAPCSQTSATSLREPVTRAKVMLRRSAFIAADDAAMSLSTSSPPLTPSIASPAATSVAVSVANPSAVPLPRSHASPGPLLRCRSRSAVSWNDKDDLLLSGSTTGYICAACHRVLEPAQALLTQFHADKLHVGASVVDVAVQHPLPCLRVELVRLLLTFKGWNWSMCAPVAVAAGVGDMDVLRCLLSVEELEPNLGFPLRVAVQCHQNEHVLPFLVSHHRIKPNYGNAFHAAVVTGNTEAMYILGAATAVNVNRFVNSEGTSALLYALRQFLMCSFIETAAQQPSPTTASATLHSRKPLRGITSPSSPLPPTAQESMVTISPHLAGETIGGARPPAKHWFLNPASGDDDRSRAASPTVEAPYGGVQSASVSSRATEPPCHDDKTLFCNASSAWAMDVGKDDVTEAAHGEDRGNRHTLTFRQDTPTHRRATARHWQGVLLYLLDHPAIEVNSGFYATPLQIAVLAGNVEVIAWLLQHPHLCPNRLPKAASVLRDTYSALQRRDISEDILKRVISTPVEMAMQLHQVEVFKLLVHDQRVRIPVQLTMDLEKLAWNTEAIPYLTILAQHRADWEGWGWRSRRQCLLIATAATSLIALCSWIVWCAWYDSLQACGAVLLCTYAVQVVMSVILFAWEAYMTRTTSSAAQGLTSKPASVLAAFVRHLVPACSRAWRGGASVMLLLCPGMLPLLDLLCAWSLYKVHRSRRPLQAAARAGSPALAASPQRLPVGPTDNHTSHVSLPHTSREQVDCPRRQSTWLSPAARRWSGVPITLNVSSHDRFTEASGTGNLSLKESSSYPHPATVRIRRQVLTGGGVPGRLHTGGGAPASAAAEGAASASAHKGTACTAGHAAASEGELASGTASSTVTNRITFSPSFGRRDPWVVPGRPSRFAASTEYHAPDLTLRALAYLTYDSLLVAPRMLLSIVGIFMFMSMVFPSSTPAPSLPSTEMIEKVVTTDVGGVMPPRFATAVSDGTTTHAVFPVHYHERVLAAVTSGGMTSVVEANHTDLPQLTTMMKLVGLCGLAASIVSGAMLLAMAASLRSITTPSSSSSLKSKRHADVGLCSDGLVLRHCEWEGTRRATDTNSD</sequence>
<proteinExistence type="predicted"/>
<evidence type="ECO:0000256" key="1">
    <source>
        <dbReference type="SAM" id="MobiDB-lite"/>
    </source>
</evidence>
<evidence type="ECO:0000256" key="2">
    <source>
        <dbReference type="SAM" id="Phobius"/>
    </source>
</evidence>
<feature type="transmembrane region" description="Helical" evidence="2">
    <location>
        <begin position="760"/>
        <end position="781"/>
    </location>
</feature>
<feature type="transmembrane region" description="Helical" evidence="2">
    <location>
        <begin position="666"/>
        <end position="685"/>
    </location>
</feature>
<reference evidence="3" key="1">
    <citation type="submission" date="2019-11" db="EMBL/GenBank/DDBJ databases">
        <title>Leishmania tarentolae CDS.</title>
        <authorList>
            <person name="Goto Y."/>
            <person name="Yamagishi J."/>
        </authorList>
    </citation>
    <scope>NUCLEOTIDE SEQUENCE [LARGE SCALE GENOMIC DNA]</scope>
    <source>
        <strain evidence="3">Parrot Tar II</strain>
    </source>
</reference>
<dbReference type="InterPro" id="IPR036770">
    <property type="entry name" value="Ankyrin_rpt-contain_sf"/>
</dbReference>
<keyword evidence="4" id="KW-1185">Reference proteome</keyword>
<keyword evidence="2" id="KW-1133">Transmembrane helix</keyword>
<feature type="compositionally biased region" description="Gly residues" evidence="1">
    <location>
        <begin position="894"/>
        <end position="907"/>
    </location>
</feature>
<accession>A0A640KHZ1</accession>
<keyword evidence="2" id="KW-0472">Membrane</keyword>